<name>A0A381IMP8_AMIAI</name>
<feature type="region of interest" description="Disordered" evidence="1">
    <location>
        <begin position="181"/>
        <end position="206"/>
    </location>
</feature>
<dbReference type="AlphaFoldDB" id="A0A381IMP8"/>
<evidence type="ECO:0000256" key="1">
    <source>
        <dbReference type="SAM" id="MobiDB-lite"/>
    </source>
</evidence>
<proteinExistence type="predicted"/>
<feature type="compositionally biased region" description="Polar residues" evidence="1">
    <location>
        <begin position="197"/>
        <end position="206"/>
    </location>
</feature>
<reference evidence="2 3" key="1">
    <citation type="submission" date="2018-06" db="EMBL/GenBank/DDBJ databases">
        <authorList>
            <consortium name="Pathogen Informatics"/>
            <person name="Doyle S."/>
        </authorList>
    </citation>
    <scope>NUCLEOTIDE SEQUENCE [LARGE SCALE GENOMIC DNA]</scope>
    <source>
        <strain evidence="2 3">NCTC10684</strain>
    </source>
</reference>
<gene>
    <name evidence="2" type="ORF">NCTC10684_05473</name>
</gene>
<organism evidence="2 3">
    <name type="scientific">Aminobacter aminovorans</name>
    <name type="common">Chelatobacter heintzii</name>
    <dbReference type="NCBI Taxonomy" id="83263"/>
    <lineage>
        <taxon>Bacteria</taxon>
        <taxon>Pseudomonadati</taxon>
        <taxon>Pseudomonadota</taxon>
        <taxon>Alphaproteobacteria</taxon>
        <taxon>Hyphomicrobiales</taxon>
        <taxon>Phyllobacteriaceae</taxon>
        <taxon>Aminobacter</taxon>
    </lineage>
</organism>
<sequence length="206" mass="23064">MIETFDETYALQRLETVKKRRGYRAPCGLPEADASRTRAVAPPCERGRARPEWRAAGGGFLGARGTNAVRWGRSCACRCGTTIEAKPLSGQTCPIEPAKGPGCRDREGRALRPVGRCHLSSHADLTGDEPFRFRNARRSTRDRPRHGERCRFLSESGLKHRRKPTNRAAVRGLTPFSRLSTQVQNPTTTRQAHRWSSAISRATTWR</sequence>
<accession>A0A381IMP8</accession>
<dbReference type="Proteomes" id="UP000254701">
    <property type="component" value="Unassembled WGS sequence"/>
</dbReference>
<evidence type="ECO:0000313" key="2">
    <source>
        <dbReference type="EMBL" id="SUY29241.1"/>
    </source>
</evidence>
<evidence type="ECO:0000313" key="3">
    <source>
        <dbReference type="Proteomes" id="UP000254701"/>
    </source>
</evidence>
<feature type="compositionally biased region" description="Polar residues" evidence="1">
    <location>
        <begin position="181"/>
        <end position="190"/>
    </location>
</feature>
<dbReference type="EMBL" id="UFSM01000003">
    <property type="protein sequence ID" value="SUY29241.1"/>
    <property type="molecule type" value="Genomic_DNA"/>
</dbReference>
<protein>
    <submittedName>
        <fullName evidence="2">Uncharacterized protein</fullName>
    </submittedName>
</protein>